<protein>
    <submittedName>
        <fullName evidence="3">Nucleotide-binding universal stress UspA family protein</fullName>
    </submittedName>
</protein>
<dbReference type="OrthoDB" id="9792500at2"/>
<keyword evidence="4" id="KW-1185">Reference proteome</keyword>
<accession>A0A497WK41</accession>
<dbReference type="EMBL" id="RCCE01000003">
    <property type="protein sequence ID" value="RLJ51566.1"/>
    <property type="molecule type" value="Genomic_DNA"/>
</dbReference>
<feature type="domain" description="UspA" evidence="2">
    <location>
        <begin position="1"/>
        <end position="135"/>
    </location>
</feature>
<organism evidence="3 4">
    <name type="scientific">Litoreibacter meonggei</name>
    <dbReference type="NCBI Taxonomy" id="1049199"/>
    <lineage>
        <taxon>Bacteria</taxon>
        <taxon>Pseudomonadati</taxon>
        <taxon>Pseudomonadota</taxon>
        <taxon>Alphaproteobacteria</taxon>
        <taxon>Rhodobacterales</taxon>
        <taxon>Roseobacteraceae</taxon>
        <taxon>Litoreibacter</taxon>
    </lineage>
</organism>
<dbReference type="SUPFAM" id="SSF52402">
    <property type="entry name" value="Adenine nucleotide alpha hydrolases-like"/>
    <property type="match status" value="1"/>
</dbReference>
<dbReference type="Pfam" id="PF00582">
    <property type="entry name" value="Usp"/>
    <property type="match status" value="1"/>
</dbReference>
<dbReference type="Gene3D" id="3.40.50.620">
    <property type="entry name" value="HUPs"/>
    <property type="match status" value="1"/>
</dbReference>
<dbReference type="PRINTS" id="PR01438">
    <property type="entry name" value="UNVRSLSTRESS"/>
</dbReference>
<dbReference type="Proteomes" id="UP000269157">
    <property type="component" value="Unassembled WGS sequence"/>
</dbReference>
<dbReference type="AlphaFoldDB" id="A0A497WK41"/>
<dbReference type="PANTHER" id="PTHR46268:SF6">
    <property type="entry name" value="UNIVERSAL STRESS PROTEIN UP12"/>
    <property type="match status" value="1"/>
</dbReference>
<evidence type="ECO:0000256" key="1">
    <source>
        <dbReference type="ARBA" id="ARBA00008791"/>
    </source>
</evidence>
<reference evidence="3 4" key="1">
    <citation type="submission" date="2018-10" db="EMBL/GenBank/DDBJ databases">
        <title>Genomic Encyclopedia of Archaeal and Bacterial Type Strains, Phase II (KMG-II): from individual species to whole genera.</title>
        <authorList>
            <person name="Goeker M."/>
        </authorList>
    </citation>
    <scope>NUCLEOTIDE SEQUENCE [LARGE SCALE GENOMIC DNA]</scope>
    <source>
        <strain evidence="3 4">DSM 29466</strain>
    </source>
</reference>
<comment type="similarity">
    <text evidence="1">Belongs to the universal stress protein A family.</text>
</comment>
<name>A0A497WK41_9RHOB</name>
<comment type="caution">
    <text evidence="3">The sequence shown here is derived from an EMBL/GenBank/DDBJ whole genome shotgun (WGS) entry which is preliminary data.</text>
</comment>
<sequence>MYKNILVPVVFDKDHETQASYAVARALADKDAKFTVAHVIEDIPDYVTSSIPRDVLASTRREAEASLAQAAKDLSGAAPKMISGHAGRSIVDYANDNDIDCIVLASHRPGFSDLFLGSTAARVVRHAKCAVHVIR</sequence>
<dbReference type="InterPro" id="IPR006015">
    <property type="entry name" value="Universal_stress_UspA"/>
</dbReference>
<dbReference type="PANTHER" id="PTHR46268">
    <property type="entry name" value="STRESS RESPONSE PROTEIN NHAX"/>
    <property type="match status" value="1"/>
</dbReference>
<gene>
    <name evidence="3" type="ORF">BCF46_1780</name>
</gene>
<dbReference type="CDD" id="cd00293">
    <property type="entry name" value="USP-like"/>
    <property type="match status" value="1"/>
</dbReference>
<dbReference type="InterPro" id="IPR006016">
    <property type="entry name" value="UspA"/>
</dbReference>
<evidence type="ECO:0000313" key="3">
    <source>
        <dbReference type="EMBL" id="RLJ51566.1"/>
    </source>
</evidence>
<evidence type="ECO:0000259" key="2">
    <source>
        <dbReference type="Pfam" id="PF00582"/>
    </source>
</evidence>
<evidence type="ECO:0000313" key="4">
    <source>
        <dbReference type="Proteomes" id="UP000269157"/>
    </source>
</evidence>
<dbReference type="InterPro" id="IPR014729">
    <property type="entry name" value="Rossmann-like_a/b/a_fold"/>
</dbReference>
<dbReference type="RefSeq" id="WP_121023382.1">
    <property type="nucleotide sequence ID" value="NZ_RCCE01000003.1"/>
</dbReference>
<proteinExistence type="inferred from homology"/>